<accession>A0ABR2CZT3</accession>
<evidence type="ECO:0000313" key="1">
    <source>
        <dbReference type="EMBL" id="KAK8526246.1"/>
    </source>
</evidence>
<sequence>MDRTLEEVHSMGKKVERGIRQVENVVEPEKRASLVDNKRRAVRRCVKKFGERVRDMVLFGKFVDSRLEKWLTQC</sequence>
<keyword evidence="2" id="KW-1185">Reference proteome</keyword>
<evidence type="ECO:0000313" key="2">
    <source>
        <dbReference type="Proteomes" id="UP001472677"/>
    </source>
</evidence>
<comment type="caution">
    <text evidence="1">The sequence shown here is derived from an EMBL/GenBank/DDBJ whole genome shotgun (WGS) entry which is preliminary data.</text>
</comment>
<organism evidence="1 2">
    <name type="scientific">Hibiscus sabdariffa</name>
    <name type="common">roselle</name>
    <dbReference type="NCBI Taxonomy" id="183260"/>
    <lineage>
        <taxon>Eukaryota</taxon>
        <taxon>Viridiplantae</taxon>
        <taxon>Streptophyta</taxon>
        <taxon>Embryophyta</taxon>
        <taxon>Tracheophyta</taxon>
        <taxon>Spermatophyta</taxon>
        <taxon>Magnoliopsida</taxon>
        <taxon>eudicotyledons</taxon>
        <taxon>Gunneridae</taxon>
        <taxon>Pentapetalae</taxon>
        <taxon>rosids</taxon>
        <taxon>malvids</taxon>
        <taxon>Malvales</taxon>
        <taxon>Malvaceae</taxon>
        <taxon>Malvoideae</taxon>
        <taxon>Hibiscus</taxon>
    </lineage>
</organism>
<gene>
    <name evidence="1" type="ORF">V6N12_020725</name>
</gene>
<protein>
    <submittedName>
        <fullName evidence="1">Uncharacterized protein</fullName>
    </submittedName>
</protein>
<name>A0ABR2CZT3_9ROSI</name>
<dbReference type="Proteomes" id="UP001472677">
    <property type="component" value="Unassembled WGS sequence"/>
</dbReference>
<proteinExistence type="predicted"/>
<reference evidence="1 2" key="1">
    <citation type="journal article" date="2024" name="G3 (Bethesda)">
        <title>Genome assembly of Hibiscus sabdariffa L. provides insights into metabolisms of medicinal natural products.</title>
        <authorList>
            <person name="Kim T."/>
        </authorList>
    </citation>
    <scope>NUCLEOTIDE SEQUENCE [LARGE SCALE GENOMIC DNA]</scope>
    <source>
        <strain evidence="1">TK-2024</strain>
        <tissue evidence="1">Old leaves</tissue>
    </source>
</reference>
<dbReference type="EMBL" id="JBBPBM010000039">
    <property type="protein sequence ID" value="KAK8526246.1"/>
    <property type="molecule type" value="Genomic_DNA"/>
</dbReference>